<feature type="region of interest" description="Disordered" evidence="1">
    <location>
        <begin position="1"/>
        <end position="27"/>
    </location>
</feature>
<dbReference type="AlphaFoldDB" id="A0A9D4APR2"/>
<protein>
    <recommendedName>
        <fullName evidence="4">Ribosomal protein</fullName>
    </recommendedName>
</protein>
<evidence type="ECO:0008006" key="4">
    <source>
        <dbReference type="Google" id="ProtNLM"/>
    </source>
</evidence>
<dbReference type="Gene3D" id="3.40.50.790">
    <property type="match status" value="1"/>
</dbReference>
<accession>A0A9D4APR2</accession>
<dbReference type="InterPro" id="IPR023674">
    <property type="entry name" value="Ribosomal_uL1-like"/>
</dbReference>
<dbReference type="EMBL" id="JAHDVG010000483">
    <property type="protein sequence ID" value="KAH1171252.1"/>
    <property type="molecule type" value="Genomic_DNA"/>
</dbReference>
<name>A0A9D4APR2_9SAUR</name>
<dbReference type="InterPro" id="IPR016095">
    <property type="entry name" value="Ribosomal_uL1_3-a/b-sand"/>
</dbReference>
<gene>
    <name evidence="2" type="ORF">KIL84_006870</name>
</gene>
<dbReference type="Pfam" id="PF00687">
    <property type="entry name" value="Ribosomal_L1"/>
    <property type="match status" value="1"/>
</dbReference>
<dbReference type="InterPro" id="IPR028364">
    <property type="entry name" value="Ribosomal_uL1/biogenesis"/>
</dbReference>
<comment type="caution">
    <text evidence="2">The sequence shown here is derived from an EMBL/GenBank/DDBJ whole genome shotgun (WGS) entry which is preliminary data.</text>
</comment>
<dbReference type="InterPro" id="IPR050257">
    <property type="entry name" value="eL8/uL1-like"/>
</dbReference>
<dbReference type="Proteomes" id="UP000827986">
    <property type="component" value="Unassembled WGS sequence"/>
</dbReference>
<proteinExistence type="predicted"/>
<dbReference type="PANTHER" id="PTHR23105">
    <property type="entry name" value="RIBOSOMAL PROTEIN L7AE FAMILY MEMBER"/>
    <property type="match status" value="1"/>
</dbReference>
<organism evidence="2 3">
    <name type="scientific">Mauremys mutica</name>
    <name type="common">yellowpond turtle</name>
    <dbReference type="NCBI Taxonomy" id="74926"/>
    <lineage>
        <taxon>Eukaryota</taxon>
        <taxon>Metazoa</taxon>
        <taxon>Chordata</taxon>
        <taxon>Craniata</taxon>
        <taxon>Vertebrata</taxon>
        <taxon>Euteleostomi</taxon>
        <taxon>Archelosauria</taxon>
        <taxon>Testudinata</taxon>
        <taxon>Testudines</taxon>
        <taxon>Cryptodira</taxon>
        <taxon>Durocryptodira</taxon>
        <taxon>Testudinoidea</taxon>
        <taxon>Geoemydidae</taxon>
        <taxon>Geoemydinae</taxon>
        <taxon>Mauremys</taxon>
    </lineage>
</organism>
<reference evidence="2" key="1">
    <citation type="submission" date="2021-09" db="EMBL/GenBank/DDBJ databases">
        <title>The genome of Mauremys mutica provides insights into the evolution of semi-aquatic lifestyle.</title>
        <authorList>
            <person name="Gong S."/>
            <person name="Gao Y."/>
        </authorList>
    </citation>
    <scope>NUCLEOTIDE SEQUENCE</scope>
    <source>
        <strain evidence="2">MM-2020</strain>
        <tissue evidence="2">Muscle</tissue>
    </source>
</reference>
<dbReference type="SUPFAM" id="SSF56808">
    <property type="entry name" value="Ribosomal protein L1"/>
    <property type="match status" value="1"/>
</dbReference>
<evidence type="ECO:0000313" key="3">
    <source>
        <dbReference type="Proteomes" id="UP000827986"/>
    </source>
</evidence>
<dbReference type="GO" id="GO:0003723">
    <property type="term" value="F:RNA binding"/>
    <property type="evidence" value="ECO:0007669"/>
    <property type="project" value="InterPro"/>
</dbReference>
<evidence type="ECO:0000313" key="2">
    <source>
        <dbReference type="EMBL" id="KAH1171252.1"/>
    </source>
</evidence>
<sequence length="142" mass="16108">MRSKQSNIPRGHQGSEETQEQEDSEKAKKYSGFLASESLIKQIPLTLGQGLNKAAKFPSLFAHNENMMAKVNEVQSIIKFQMKKVLCLAVAVGHVKMTKDELVYNFHLAIDFLVFLPKNCQNVHVVHQEHHGEITVPLLNWQ</sequence>
<keyword evidence="3" id="KW-1185">Reference proteome</keyword>
<dbReference type="CDD" id="cd00403">
    <property type="entry name" value="Ribosomal_L1"/>
    <property type="match status" value="1"/>
</dbReference>
<evidence type="ECO:0000256" key="1">
    <source>
        <dbReference type="SAM" id="MobiDB-lite"/>
    </source>
</evidence>